<name>A0ABQ4S7T8_9HYPH</name>
<dbReference type="Proteomes" id="UP001055125">
    <property type="component" value="Unassembled WGS sequence"/>
</dbReference>
<feature type="chain" id="PRO_5046573896" evidence="1">
    <location>
        <begin position="24"/>
        <end position="133"/>
    </location>
</feature>
<reference evidence="2" key="2">
    <citation type="submission" date="2021-08" db="EMBL/GenBank/DDBJ databases">
        <authorList>
            <person name="Tani A."/>
            <person name="Ola A."/>
            <person name="Ogura Y."/>
            <person name="Katsura K."/>
            <person name="Hayashi T."/>
        </authorList>
    </citation>
    <scope>NUCLEOTIDE SEQUENCE</scope>
    <source>
        <strain evidence="2">DSM 19015</strain>
    </source>
</reference>
<dbReference type="EMBL" id="BPQP01000129">
    <property type="protein sequence ID" value="GJD97934.1"/>
    <property type="molecule type" value="Genomic_DNA"/>
</dbReference>
<sequence>MRHGALATAAVAMLIASSVPGSAQYGDGYGGGGRRGGYCDQLRRACENKDSLGEVGQGNCRRFREECGGGYRDRDAGYGERGRGYGARQYGFDESEYLRCNPDVRRAVNRGQMESGAAHYRVFGRREGRRLSC</sequence>
<comment type="caution">
    <text evidence="2">The sequence shown here is derived from an EMBL/GenBank/DDBJ whole genome shotgun (WGS) entry which is preliminary data.</text>
</comment>
<evidence type="ECO:0000256" key="1">
    <source>
        <dbReference type="SAM" id="SignalP"/>
    </source>
</evidence>
<evidence type="ECO:0000313" key="3">
    <source>
        <dbReference type="Proteomes" id="UP001055125"/>
    </source>
</evidence>
<organism evidence="2 3">
    <name type="scientific">Methylobacterium iners</name>
    <dbReference type="NCBI Taxonomy" id="418707"/>
    <lineage>
        <taxon>Bacteria</taxon>
        <taxon>Pseudomonadati</taxon>
        <taxon>Pseudomonadota</taxon>
        <taxon>Alphaproteobacteria</taxon>
        <taxon>Hyphomicrobiales</taxon>
        <taxon>Methylobacteriaceae</taxon>
        <taxon>Methylobacterium</taxon>
    </lineage>
</organism>
<proteinExistence type="predicted"/>
<dbReference type="RefSeq" id="WP_238246996.1">
    <property type="nucleotide sequence ID" value="NZ_BPQP01000129.1"/>
</dbReference>
<protein>
    <submittedName>
        <fullName evidence="2">Uncharacterized protein</fullName>
    </submittedName>
</protein>
<gene>
    <name evidence="2" type="ORF">OCOJLMKI_5173</name>
</gene>
<feature type="signal peptide" evidence="1">
    <location>
        <begin position="1"/>
        <end position="23"/>
    </location>
</feature>
<keyword evidence="1" id="KW-0732">Signal</keyword>
<accession>A0ABQ4S7T8</accession>
<reference evidence="2" key="1">
    <citation type="journal article" date="2021" name="Front. Microbiol.">
        <title>Comprehensive Comparative Genomics and Phenotyping of Methylobacterium Species.</title>
        <authorList>
            <person name="Alessa O."/>
            <person name="Ogura Y."/>
            <person name="Fujitani Y."/>
            <person name="Takami H."/>
            <person name="Hayashi T."/>
            <person name="Sahin N."/>
            <person name="Tani A."/>
        </authorList>
    </citation>
    <scope>NUCLEOTIDE SEQUENCE</scope>
    <source>
        <strain evidence="2">DSM 19015</strain>
    </source>
</reference>
<evidence type="ECO:0000313" key="2">
    <source>
        <dbReference type="EMBL" id="GJD97934.1"/>
    </source>
</evidence>
<keyword evidence="3" id="KW-1185">Reference proteome</keyword>